<protein>
    <submittedName>
        <fullName evidence="1">Uncharacterized protein</fullName>
    </submittedName>
</protein>
<dbReference type="EMBL" id="LZTJ01000032">
    <property type="protein sequence ID" value="OBP71654.1"/>
    <property type="molecule type" value="Genomic_DNA"/>
</dbReference>
<organism evidence="1 2">
    <name type="scientific">Rhizobium loti</name>
    <name type="common">Mesorhizobium loti</name>
    <dbReference type="NCBI Taxonomy" id="381"/>
    <lineage>
        <taxon>Bacteria</taxon>
        <taxon>Pseudomonadati</taxon>
        <taxon>Pseudomonadota</taxon>
        <taxon>Alphaproteobacteria</taxon>
        <taxon>Hyphomicrobiales</taxon>
        <taxon>Phyllobacteriaceae</taxon>
        <taxon>Mesorhizobium</taxon>
    </lineage>
</organism>
<dbReference type="AlphaFoldDB" id="A0A1A5HXE4"/>
<proteinExistence type="predicted"/>
<sequence length="76" mass="8363">MVTLVTLAHRPSFSEKPKSQMMGRPAMVQHPLSMTDVETKAAAEAIFASSNLAICVAPALAEKRPRHRTRTFNVTQ</sequence>
<accession>A0A1A5HXE4</accession>
<name>A0A1A5HXE4_RHILI</name>
<evidence type="ECO:0000313" key="1">
    <source>
        <dbReference type="EMBL" id="OBP71654.1"/>
    </source>
</evidence>
<comment type="caution">
    <text evidence="1">The sequence shown here is derived from an EMBL/GenBank/DDBJ whole genome shotgun (WGS) entry which is preliminary data.</text>
</comment>
<gene>
    <name evidence="1" type="ORF">BAE39_22200</name>
</gene>
<evidence type="ECO:0000313" key="2">
    <source>
        <dbReference type="Proteomes" id="UP000093748"/>
    </source>
</evidence>
<dbReference type="Proteomes" id="UP000093748">
    <property type="component" value="Unassembled WGS sequence"/>
</dbReference>
<reference evidence="2" key="1">
    <citation type="submission" date="2016-06" db="EMBL/GenBank/DDBJ databases">
        <title>NZP2037 Pacbio-Illumina hybrid assembly.</title>
        <authorList>
            <person name="Ramsay J.P."/>
        </authorList>
    </citation>
    <scope>NUCLEOTIDE SEQUENCE [LARGE SCALE GENOMIC DNA]</scope>
    <source>
        <strain evidence="2">R7ANS::ICEMlSym2042</strain>
    </source>
</reference>